<dbReference type="Proteomes" id="UP001348149">
    <property type="component" value="Unassembled WGS sequence"/>
</dbReference>
<dbReference type="EMBL" id="JAYLLH010000004">
    <property type="protein sequence ID" value="MEC3860449.1"/>
    <property type="molecule type" value="Genomic_DNA"/>
</dbReference>
<name>A0ABU6HDA9_9RHOB</name>
<evidence type="ECO:0000259" key="1">
    <source>
        <dbReference type="Pfam" id="PF09860"/>
    </source>
</evidence>
<comment type="caution">
    <text evidence="2">The sequence shown here is derived from an EMBL/GenBank/DDBJ whole genome shotgun (WGS) entry which is preliminary data.</text>
</comment>
<feature type="domain" description="DUF2087" evidence="1">
    <location>
        <begin position="76"/>
        <end position="146"/>
    </location>
</feature>
<sequence length="167" mass="18530">MTRDVIPLSVPDISSFAKALRAQLTDPPGHAELLSIVARAAGFRNYQHLKAQTAPRPRADDKLVTRATRCFDGQGRMAMWPARTQVQGLCLWVIWAGLPPRESMTERQISSRIDALTAFRDAAQIRRSLVENRLVTRTRDGAAYERIERAPTPEAAALLTAIKATLV</sequence>
<organism evidence="2 3">
    <name type="scientific">Mesobacterium hydrothermale</name>
    <dbReference type="NCBI Taxonomy" id="3111907"/>
    <lineage>
        <taxon>Bacteria</taxon>
        <taxon>Pseudomonadati</taxon>
        <taxon>Pseudomonadota</taxon>
        <taxon>Alphaproteobacteria</taxon>
        <taxon>Rhodobacterales</taxon>
        <taxon>Roseobacteraceae</taxon>
        <taxon>Mesobacterium</taxon>
    </lineage>
</organism>
<evidence type="ECO:0000313" key="3">
    <source>
        <dbReference type="Proteomes" id="UP001348149"/>
    </source>
</evidence>
<dbReference type="InterPro" id="IPR018656">
    <property type="entry name" value="DUF2087"/>
</dbReference>
<dbReference type="RefSeq" id="WP_326296076.1">
    <property type="nucleotide sequence ID" value="NZ_JAYLLH010000004.1"/>
</dbReference>
<evidence type="ECO:0000313" key="2">
    <source>
        <dbReference type="EMBL" id="MEC3860449.1"/>
    </source>
</evidence>
<proteinExistence type="predicted"/>
<reference evidence="2 3" key="1">
    <citation type="submission" date="2024-01" db="EMBL/GenBank/DDBJ databases">
        <title>Mesobacterium rodlantinim sp. nov., isolated from shallow sea hydrothermal systems off Kueishantao Island.</title>
        <authorList>
            <person name="Su Z."/>
            <person name="Tang K."/>
        </authorList>
    </citation>
    <scope>NUCLEOTIDE SEQUENCE [LARGE SCALE GENOMIC DNA]</scope>
    <source>
        <strain evidence="2 3">TK19101</strain>
    </source>
</reference>
<gene>
    <name evidence="2" type="ORF">VK792_04065</name>
</gene>
<accession>A0ABU6HDA9</accession>
<keyword evidence="3" id="KW-1185">Reference proteome</keyword>
<dbReference type="Pfam" id="PF09860">
    <property type="entry name" value="DUF2087"/>
    <property type="match status" value="1"/>
</dbReference>
<protein>
    <submittedName>
        <fullName evidence="2">DUF2087 domain-containing protein</fullName>
    </submittedName>
</protein>